<dbReference type="NCBIfam" id="NF008183">
    <property type="entry name" value="PRK10933.1"/>
    <property type="match status" value="1"/>
</dbReference>
<dbReference type="CDD" id="cd11333">
    <property type="entry name" value="AmyAc_SI_OligoGlu_DGase"/>
    <property type="match status" value="1"/>
</dbReference>
<keyword evidence="4" id="KW-0732">Signal</keyword>
<sequence length="599" mass="68029">MKPPTLTALALFLATLAPMTLLQSQSPSSAPALVNGYQPTWWKEAVVYQIYPRSFKDSNGDGIGDIPGITSKLDYLQKLGVNVIWLSPHYDSPNADNGYDIRDYRKVMAEFGTMADFDTMLAGIKQRHMRLIIDLVVNHTSDEHHWFVESRKSKDNPYRDYYFWRDGKPGPAGSNGKPTMLPPNNDPSFFSGSAWQFDPTTDQYYLHYFAVKQPDLNWDNPKVREEVYSLMRFWLDKGVDGFRMDVIPLISKNPAFPDLTPDQLHNYGNAYANGPHMHDYLQEMNRNVMARYDVMTVGEALGISLEQTPLMVGDNRNELNMIFNFDAIRSNRDGIKLKPFDLLTLKAIYARHAEVLGIHSWDTVFLSNHDNPRIVSTFGDDSPEFRVTSAKLLATMLLTLRGTPFLYQGDELGMTNYPFRSINDFDDIEVKNAYKANVLTGKVPEETFITDLRHTSRDNSRTPMQWDGSANGGFTTAAKPWLAENPNYTQINASVEVADPNSIYNYTRKLIDLRHAHRAFVYGEYKDLDPENKSIFAYTRTLGSDRYLVVLNFSSGPVAYTLPAKVKVDSLVLSNLDSAGLVTDTFNLAGWEARIYKLR</sequence>
<dbReference type="Gene3D" id="3.20.20.80">
    <property type="entry name" value="Glycosidases"/>
    <property type="match status" value="1"/>
</dbReference>
<accession>A0A7W8IIK6</accession>
<evidence type="ECO:0000256" key="3">
    <source>
        <dbReference type="ARBA" id="ARBA00023295"/>
    </source>
</evidence>
<dbReference type="InterPro" id="IPR017853">
    <property type="entry name" value="GH"/>
</dbReference>
<dbReference type="GO" id="GO:0009313">
    <property type="term" value="P:oligosaccharide catabolic process"/>
    <property type="evidence" value="ECO:0007669"/>
    <property type="project" value="TreeGrafter"/>
</dbReference>
<keyword evidence="3 6" id="KW-0326">Glycosidase</keyword>
<dbReference type="GO" id="GO:0004556">
    <property type="term" value="F:alpha-amylase activity"/>
    <property type="evidence" value="ECO:0007669"/>
    <property type="project" value="TreeGrafter"/>
</dbReference>
<proteinExistence type="inferred from homology"/>
<dbReference type="PANTHER" id="PTHR10357:SF184">
    <property type="entry name" value="OLIGO-1,6-GLUCOSIDASE 1"/>
    <property type="match status" value="1"/>
</dbReference>
<dbReference type="SUPFAM" id="SSF51011">
    <property type="entry name" value="Glycosyl hydrolase domain"/>
    <property type="match status" value="1"/>
</dbReference>
<dbReference type="PANTHER" id="PTHR10357">
    <property type="entry name" value="ALPHA-AMYLASE FAMILY MEMBER"/>
    <property type="match status" value="1"/>
</dbReference>
<evidence type="ECO:0000256" key="2">
    <source>
        <dbReference type="ARBA" id="ARBA00022801"/>
    </source>
</evidence>
<feature type="signal peptide" evidence="4">
    <location>
        <begin position="1"/>
        <end position="23"/>
    </location>
</feature>
<dbReference type="FunFam" id="3.20.20.80:FF:000064">
    <property type="entry name" value="Oligo-1,6-glucosidase"/>
    <property type="match status" value="2"/>
</dbReference>
<dbReference type="Gene3D" id="2.60.40.1180">
    <property type="entry name" value="Golgi alpha-mannosidase II"/>
    <property type="match status" value="1"/>
</dbReference>
<feature type="chain" id="PRO_5030729498" evidence="4">
    <location>
        <begin position="24"/>
        <end position="599"/>
    </location>
</feature>
<dbReference type="FunFam" id="3.90.400.10:FF:000002">
    <property type="entry name" value="Sucrose isomerase"/>
    <property type="match status" value="1"/>
</dbReference>
<dbReference type="GO" id="GO:0004574">
    <property type="term" value="F:oligo-1,6-glucosidase activity"/>
    <property type="evidence" value="ECO:0007669"/>
    <property type="project" value="UniProtKB-EC"/>
</dbReference>
<dbReference type="EC" id="3.2.1.10" evidence="6"/>
<dbReference type="SMART" id="SM00642">
    <property type="entry name" value="Aamy"/>
    <property type="match status" value="1"/>
</dbReference>
<dbReference type="InterPro" id="IPR056300">
    <property type="entry name" value="SusG-like_C"/>
</dbReference>
<dbReference type="EMBL" id="JACHDY010000002">
    <property type="protein sequence ID" value="MBB5316808.1"/>
    <property type="molecule type" value="Genomic_DNA"/>
</dbReference>
<dbReference type="InterPro" id="IPR013780">
    <property type="entry name" value="Glyco_hydro_b"/>
</dbReference>
<keyword evidence="2 6" id="KW-0378">Hydrolase</keyword>
<keyword evidence="7" id="KW-1185">Reference proteome</keyword>
<dbReference type="Gene3D" id="3.90.400.10">
    <property type="entry name" value="Oligo-1,6-glucosidase, Domain 2"/>
    <property type="match status" value="1"/>
</dbReference>
<protein>
    <submittedName>
        <fullName evidence="6">Oligo-1,6-glucosidase</fullName>
        <ecNumber evidence="6">3.2.1.10</ecNumber>
    </submittedName>
</protein>
<dbReference type="FunFam" id="2.60.40.1180:FF:000007">
    <property type="entry name" value="Sucrose isomerase"/>
    <property type="match status" value="1"/>
</dbReference>
<gene>
    <name evidence="6" type="ORF">HDF09_001477</name>
</gene>
<dbReference type="Pfam" id="PF23915">
    <property type="entry name" value="SusG_C"/>
    <property type="match status" value="1"/>
</dbReference>
<evidence type="ECO:0000259" key="5">
    <source>
        <dbReference type="SMART" id="SM00642"/>
    </source>
</evidence>
<evidence type="ECO:0000256" key="4">
    <source>
        <dbReference type="SAM" id="SignalP"/>
    </source>
</evidence>
<organism evidence="6 7">
    <name type="scientific">Tunturiibacter empetritectus</name>
    <dbReference type="NCBI Taxonomy" id="3069691"/>
    <lineage>
        <taxon>Bacteria</taxon>
        <taxon>Pseudomonadati</taxon>
        <taxon>Acidobacteriota</taxon>
        <taxon>Terriglobia</taxon>
        <taxon>Terriglobales</taxon>
        <taxon>Acidobacteriaceae</taxon>
        <taxon>Tunturiibacter</taxon>
    </lineage>
</organism>
<dbReference type="AlphaFoldDB" id="A0A7W8IIK6"/>
<comment type="caution">
    <text evidence="6">The sequence shown here is derived from an EMBL/GenBank/DDBJ whole genome shotgun (WGS) entry which is preliminary data.</text>
</comment>
<feature type="domain" description="Glycosyl hydrolase family 13 catalytic" evidence="5">
    <location>
        <begin position="49"/>
        <end position="461"/>
    </location>
</feature>
<dbReference type="InterPro" id="IPR045857">
    <property type="entry name" value="O16G_dom_2"/>
</dbReference>
<dbReference type="Pfam" id="PF00128">
    <property type="entry name" value="Alpha-amylase"/>
    <property type="match status" value="1"/>
</dbReference>
<name>A0A7W8IIK6_9BACT</name>
<evidence type="ECO:0000256" key="1">
    <source>
        <dbReference type="ARBA" id="ARBA00008061"/>
    </source>
</evidence>
<comment type="similarity">
    <text evidence="1">Belongs to the glycosyl hydrolase 13 family.</text>
</comment>
<evidence type="ECO:0000313" key="6">
    <source>
        <dbReference type="EMBL" id="MBB5316808.1"/>
    </source>
</evidence>
<dbReference type="Proteomes" id="UP000568106">
    <property type="component" value="Unassembled WGS sequence"/>
</dbReference>
<dbReference type="InterPro" id="IPR006047">
    <property type="entry name" value="GH13_cat_dom"/>
</dbReference>
<reference evidence="6" key="1">
    <citation type="submission" date="2020-08" db="EMBL/GenBank/DDBJ databases">
        <title>Genomic Encyclopedia of Type Strains, Phase IV (KMG-V): Genome sequencing to study the core and pangenomes of soil and plant-associated prokaryotes.</title>
        <authorList>
            <person name="Whitman W."/>
        </authorList>
    </citation>
    <scope>NUCLEOTIDE SEQUENCE [LARGE SCALE GENOMIC DNA]</scope>
    <source>
        <strain evidence="6">M8UP27</strain>
    </source>
</reference>
<dbReference type="SUPFAM" id="SSF51445">
    <property type="entry name" value="(Trans)glycosidases"/>
    <property type="match status" value="1"/>
</dbReference>
<evidence type="ECO:0000313" key="7">
    <source>
        <dbReference type="Proteomes" id="UP000568106"/>
    </source>
</evidence>